<accession>A0A2Z7BXQ0</accession>
<evidence type="ECO:0000313" key="3">
    <source>
        <dbReference type="Proteomes" id="UP000250235"/>
    </source>
</evidence>
<feature type="compositionally biased region" description="Polar residues" evidence="1">
    <location>
        <begin position="213"/>
        <end position="223"/>
    </location>
</feature>
<keyword evidence="3" id="KW-1185">Reference proteome</keyword>
<proteinExistence type="predicted"/>
<feature type="region of interest" description="Disordered" evidence="1">
    <location>
        <begin position="97"/>
        <end position="116"/>
    </location>
</feature>
<feature type="region of interest" description="Disordered" evidence="1">
    <location>
        <begin position="177"/>
        <end position="223"/>
    </location>
</feature>
<organism evidence="2 3">
    <name type="scientific">Dorcoceras hygrometricum</name>
    <dbReference type="NCBI Taxonomy" id="472368"/>
    <lineage>
        <taxon>Eukaryota</taxon>
        <taxon>Viridiplantae</taxon>
        <taxon>Streptophyta</taxon>
        <taxon>Embryophyta</taxon>
        <taxon>Tracheophyta</taxon>
        <taxon>Spermatophyta</taxon>
        <taxon>Magnoliopsida</taxon>
        <taxon>eudicotyledons</taxon>
        <taxon>Gunneridae</taxon>
        <taxon>Pentapetalae</taxon>
        <taxon>asterids</taxon>
        <taxon>lamiids</taxon>
        <taxon>Lamiales</taxon>
        <taxon>Gesneriaceae</taxon>
        <taxon>Didymocarpoideae</taxon>
        <taxon>Trichosporeae</taxon>
        <taxon>Loxocarpinae</taxon>
        <taxon>Dorcoceras</taxon>
    </lineage>
</organism>
<evidence type="ECO:0000313" key="2">
    <source>
        <dbReference type="EMBL" id="KZV39351.1"/>
    </source>
</evidence>
<dbReference type="AlphaFoldDB" id="A0A2Z7BXQ0"/>
<dbReference type="OrthoDB" id="1731532at2759"/>
<name>A0A2Z7BXQ0_9LAMI</name>
<dbReference type="EMBL" id="KV001246">
    <property type="protein sequence ID" value="KZV39351.1"/>
    <property type="molecule type" value="Genomic_DNA"/>
</dbReference>
<reference evidence="2 3" key="1">
    <citation type="journal article" date="2015" name="Proc. Natl. Acad. Sci. U.S.A.">
        <title>The resurrection genome of Boea hygrometrica: A blueprint for survival of dehydration.</title>
        <authorList>
            <person name="Xiao L."/>
            <person name="Yang G."/>
            <person name="Zhang L."/>
            <person name="Yang X."/>
            <person name="Zhao S."/>
            <person name="Ji Z."/>
            <person name="Zhou Q."/>
            <person name="Hu M."/>
            <person name="Wang Y."/>
            <person name="Chen M."/>
            <person name="Xu Y."/>
            <person name="Jin H."/>
            <person name="Xiao X."/>
            <person name="Hu G."/>
            <person name="Bao F."/>
            <person name="Hu Y."/>
            <person name="Wan P."/>
            <person name="Li L."/>
            <person name="Deng X."/>
            <person name="Kuang T."/>
            <person name="Xiang C."/>
            <person name="Zhu J.K."/>
            <person name="Oliver M.J."/>
            <person name="He Y."/>
        </authorList>
    </citation>
    <scope>NUCLEOTIDE SEQUENCE [LARGE SCALE GENOMIC DNA]</scope>
    <source>
        <strain evidence="3">cv. XS01</strain>
    </source>
</reference>
<sequence>MSSIKNPLAAILDSNKFTGLNYQDWLRNHKIVLASEKLLYTLEKTPPKEAPADASPEELAKLDKWWDDELKARVYVIASMSNEMQRRFEKMERLLGTSSSPISSSSRRHLNKSRAEPPLCPSWLPVFPANGQHRPKQSKIRKQVRGQASVRRAMKQLRMQHANNQCYEMHVAVKGNQSTRPVHQPANHIKSPQYHGLSTGKSSVRDHRGPSAHHSSAVDTRIR</sequence>
<dbReference type="Proteomes" id="UP000250235">
    <property type="component" value="Unassembled WGS sequence"/>
</dbReference>
<gene>
    <name evidence="2" type="ORF">F511_44966</name>
</gene>
<protein>
    <submittedName>
        <fullName evidence="2">Uncharacterized protein</fullName>
    </submittedName>
</protein>
<evidence type="ECO:0000256" key="1">
    <source>
        <dbReference type="SAM" id="MobiDB-lite"/>
    </source>
</evidence>